<feature type="binding site" evidence="9">
    <location>
        <position position="208"/>
    </location>
    <ligand>
        <name>Zn(2+)</name>
        <dbReference type="ChEBI" id="CHEBI:29105"/>
        <note>catalytic</note>
    </ligand>
</feature>
<feature type="binding site" evidence="9">
    <location>
        <position position="204"/>
    </location>
    <ligand>
        <name>Zn(2+)</name>
        <dbReference type="ChEBI" id="CHEBI:29105"/>
        <note>catalytic</note>
    </ligand>
</feature>
<dbReference type="Gene3D" id="3.10.170.20">
    <property type="match status" value="1"/>
</dbReference>
<dbReference type="Pfam" id="PF01457">
    <property type="entry name" value="Peptidase_M8"/>
    <property type="match status" value="1"/>
</dbReference>
<dbReference type="EC" id="3.4.24.-" evidence="10"/>
<keyword evidence="3 9" id="KW-0479">Metal-binding</keyword>
<organism evidence="11 12">
    <name type="scientific">Paramuricea clavata</name>
    <name type="common">Red gorgonian</name>
    <name type="synonym">Violescent sea-whip</name>
    <dbReference type="NCBI Taxonomy" id="317549"/>
    <lineage>
        <taxon>Eukaryota</taxon>
        <taxon>Metazoa</taxon>
        <taxon>Cnidaria</taxon>
        <taxon>Anthozoa</taxon>
        <taxon>Octocorallia</taxon>
        <taxon>Malacalcyonacea</taxon>
        <taxon>Plexauridae</taxon>
        <taxon>Paramuricea</taxon>
    </lineage>
</organism>
<dbReference type="GO" id="GO:0004222">
    <property type="term" value="F:metalloendopeptidase activity"/>
    <property type="evidence" value="ECO:0007669"/>
    <property type="project" value="UniProtKB-UniRule"/>
</dbReference>
<keyword evidence="6 9" id="KW-0482">Metalloprotease</keyword>
<dbReference type="Gene3D" id="3.90.132.10">
    <property type="entry name" value="Leishmanolysin , domain 2"/>
    <property type="match status" value="1"/>
</dbReference>
<dbReference type="GO" id="GO:0046872">
    <property type="term" value="F:metal ion binding"/>
    <property type="evidence" value="ECO:0007669"/>
    <property type="project" value="UniProtKB-KW"/>
</dbReference>
<comment type="caution">
    <text evidence="11">The sequence shown here is derived from an EMBL/GenBank/DDBJ whole genome shotgun (WGS) entry which is preliminary data.</text>
</comment>
<dbReference type="FunFam" id="3.90.132.10:FF:000001">
    <property type="entry name" value="leishmanolysin-like peptidase isoform X2"/>
    <property type="match status" value="1"/>
</dbReference>
<name>A0A7D9KV99_PARCT</name>
<dbReference type="OrthoDB" id="527990at2759"/>
<dbReference type="InterPro" id="IPR001577">
    <property type="entry name" value="Peptidase_M8"/>
</dbReference>
<evidence type="ECO:0000256" key="4">
    <source>
        <dbReference type="ARBA" id="ARBA00022801"/>
    </source>
</evidence>
<evidence type="ECO:0000256" key="6">
    <source>
        <dbReference type="ARBA" id="ARBA00023049"/>
    </source>
</evidence>
<accession>A0A7D9KV99</accession>
<dbReference type="PANTHER" id="PTHR10942:SF0">
    <property type="entry name" value="LEISHMANOLYSIN-LIKE PEPTIDASE"/>
    <property type="match status" value="1"/>
</dbReference>
<evidence type="ECO:0000313" key="11">
    <source>
        <dbReference type="EMBL" id="CAB4020894.1"/>
    </source>
</evidence>
<dbReference type="GO" id="GO:0006508">
    <property type="term" value="P:proteolysis"/>
    <property type="evidence" value="ECO:0007669"/>
    <property type="project" value="UniProtKB-KW"/>
</dbReference>
<protein>
    <recommendedName>
        <fullName evidence="7 10">Leishmanolysin-like peptidase</fullName>
        <ecNumber evidence="10">3.4.24.-</ecNumber>
    </recommendedName>
</protein>
<sequence>MVHHVPSGPVLSLRTQSPTQHMRFHVTFDTSLHQLDQTKRNLIIQKLITEALDYFHKTLKVKASKQPIRLQHMCRKRSYFLKDKEGKSKGSTIFCKKACVKTYCGPVTIPQQHLDICRTCDEHGSQCQSQNKENIEGIKHKDFILYVSSLQTQHCRETKAVAYASYCQQEHSLDRPIAGFANICPGEIQTDPRHYPGLLATIKHEIFHALGFSAGLYAFYRDGLGRPLTRRNAFGLPSYNNNTNLYQWSGNIVREITRKDWETAHGLVEHEVLMIVTPKVKHEVRKHFRCSSLEGAEIENQGRTGTRWTHWEKRVFENEAMTGTYTQNPVFSRMTLALMEDTGWYKVNYRMAEDLDWGRNLGCMFAKRSCRTWMRSQLKNNDSPSPFCFQTKQTPLHTRCTHSNDAVALCNLEKYSSALPREYQYFNHLSRNDALKSLITDTRAFGGSVGLADYCPFYQKFSLTNSDQKARETACHMPDNSPDYFDNYALESYGSESKCVEQASQWSAQKGRLTRTMLDWGSGCYKYSCSDETLYIIVAGTKYKCTKRGHVLHINSTLGQWSIIGTLRCPECKQFCPGRCSEKPNIRQSILGKSDSQYEQTVTNGSNPTCIGMLHSDLIFLYFYCIIIFVISSV</sequence>
<dbReference type="EMBL" id="CACRXK020011173">
    <property type="protein sequence ID" value="CAB4020894.1"/>
    <property type="molecule type" value="Genomic_DNA"/>
</dbReference>
<evidence type="ECO:0000256" key="2">
    <source>
        <dbReference type="ARBA" id="ARBA00022670"/>
    </source>
</evidence>
<dbReference type="Gene3D" id="2.10.55.10">
    <property type="entry name" value="Leishmanolysin domain 3"/>
    <property type="match status" value="1"/>
</dbReference>
<dbReference type="GO" id="GO:0007155">
    <property type="term" value="P:cell adhesion"/>
    <property type="evidence" value="ECO:0007669"/>
    <property type="project" value="InterPro"/>
</dbReference>
<feature type="active site" evidence="8">
    <location>
        <position position="205"/>
    </location>
</feature>
<evidence type="ECO:0000256" key="8">
    <source>
        <dbReference type="PIRSR" id="PIRSR601577-1"/>
    </source>
</evidence>
<dbReference type="GO" id="GO:0016020">
    <property type="term" value="C:membrane"/>
    <property type="evidence" value="ECO:0007669"/>
    <property type="project" value="InterPro"/>
</dbReference>
<comment type="cofactor">
    <cofactor evidence="9 10">
        <name>Zn(2+)</name>
        <dbReference type="ChEBI" id="CHEBI:29105"/>
    </cofactor>
    <text evidence="9 10">Binds 1 zinc ion per subunit.</text>
</comment>
<feature type="binding site" evidence="9">
    <location>
        <position position="310"/>
    </location>
    <ligand>
        <name>Zn(2+)</name>
        <dbReference type="ChEBI" id="CHEBI:29105"/>
        <note>catalytic</note>
    </ligand>
</feature>
<evidence type="ECO:0000256" key="3">
    <source>
        <dbReference type="ARBA" id="ARBA00022723"/>
    </source>
</evidence>
<reference evidence="11" key="1">
    <citation type="submission" date="2020-04" db="EMBL/GenBank/DDBJ databases">
        <authorList>
            <person name="Alioto T."/>
            <person name="Alioto T."/>
            <person name="Gomez Garrido J."/>
        </authorList>
    </citation>
    <scope>NUCLEOTIDE SEQUENCE</scope>
    <source>
        <strain evidence="11">A484AB</strain>
    </source>
</reference>
<comment type="similarity">
    <text evidence="1 10">Belongs to the peptidase M8 family.</text>
</comment>
<evidence type="ECO:0000256" key="7">
    <source>
        <dbReference type="ARBA" id="ARBA00039717"/>
    </source>
</evidence>
<keyword evidence="12" id="KW-1185">Reference proteome</keyword>
<keyword evidence="4 10" id="KW-0378">Hydrolase</keyword>
<evidence type="ECO:0000256" key="5">
    <source>
        <dbReference type="ARBA" id="ARBA00022833"/>
    </source>
</evidence>
<evidence type="ECO:0000313" key="12">
    <source>
        <dbReference type="Proteomes" id="UP001152795"/>
    </source>
</evidence>
<dbReference type="SUPFAM" id="SSF55486">
    <property type="entry name" value="Metalloproteases ('zincins'), catalytic domain"/>
    <property type="match status" value="1"/>
</dbReference>
<dbReference type="GO" id="GO:0005737">
    <property type="term" value="C:cytoplasm"/>
    <property type="evidence" value="ECO:0007669"/>
    <property type="project" value="TreeGrafter"/>
</dbReference>
<evidence type="ECO:0000256" key="9">
    <source>
        <dbReference type="PIRSR" id="PIRSR601577-2"/>
    </source>
</evidence>
<keyword evidence="5 9" id="KW-0862">Zinc</keyword>
<evidence type="ECO:0000256" key="1">
    <source>
        <dbReference type="ARBA" id="ARBA00005860"/>
    </source>
</evidence>
<dbReference type="Proteomes" id="UP001152795">
    <property type="component" value="Unassembled WGS sequence"/>
</dbReference>
<dbReference type="AlphaFoldDB" id="A0A7D9KV99"/>
<proteinExistence type="inferred from homology"/>
<evidence type="ECO:0000256" key="10">
    <source>
        <dbReference type="RuleBase" id="RU366077"/>
    </source>
</evidence>
<keyword evidence="2 10" id="KW-0645">Protease</keyword>
<gene>
    <name evidence="11" type="ORF">PACLA_8A006577</name>
</gene>
<dbReference type="PANTHER" id="PTHR10942">
    <property type="entry name" value="LEISHMANOLYSIN-LIKE PEPTIDASE"/>
    <property type="match status" value="1"/>
</dbReference>